<proteinExistence type="predicted"/>
<dbReference type="Proteomes" id="UP000246464">
    <property type="component" value="Chromosome 16"/>
</dbReference>
<name>A0A2U9CDS7_SCOMX</name>
<keyword evidence="2" id="KW-1185">Reference proteome</keyword>
<feature type="non-terminal residue" evidence="1">
    <location>
        <position position="1"/>
    </location>
</feature>
<reference evidence="1 2" key="1">
    <citation type="submission" date="2017-12" db="EMBL/GenBank/DDBJ databases">
        <title>Integrating genomic resources of turbot (Scophthalmus maximus) in depth evaluation of genetic and physical mapping variation across individuals.</title>
        <authorList>
            <person name="Martinez P."/>
        </authorList>
    </citation>
    <scope>NUCLEOTIDE SEQUENCE [LARGE SCALE GENOMIC DNA]</scope>
</reference>
<dbReference type="EMBL" id="CP026258">
    <property type="protein sequence ID" value="AWP14755.1"/>
    <property type="molecule type" value="Genomic_DNA"/>
</dbReference>
<feature type="non-terminal residue" evidence="1">
    <location>
        <position position="50"/>
    </location>
</feature>
<evidence type="ECO:0000313" key="1">
    <source>
        <dbReference type="EMBL" id="AWP14755.1"/>
    </source>
</evidence>
<sequence>SLTLPVRNSSTSSSSHRCSSFRGVSVTKQPAAEETTYFLFTPEWSRDVCS</sequence>
<accession>A0A2U9CDS7</accession>
<gene>
    <name evidence="1" type="ORF">SMAX5B_006873</name>
</gene>
<organism evidence="1 2">
    <name type="scientific">Scophthalmus maximus</name>
    <name type="common">Turbot</name>
    <name type="synonym">Psetta maxima</name>
    <dbReference type="NCBI Taxonomy" id="52904"/>
    <lineage>
        <taxon>Eukaryota</taxon>
        <taxon>Metazoa</taxon>
        <taxon>Chordata</taxon>
        <taxon>Craniata</taxon>
        <taxon>Vertebrata</taxon>
        <taxon>Euteleostomi</taxon>
        <taxon>Actinopterygii</taxon>
        <taxon>Neopterygii</taxon>
        <taxon>Teleostei</taxon>
        <taxon>Neoteleostei</taxon>
        <taxon>Acanthomorphata</taxon>
        <taxon>Carangaria</taxon>
        <taxon>Pleuronectiformes</taxon>
        <taxon>Pleuronectoidei</taxon>
        <taxon>Scophthalmidae</taxon>
        <taxon>Scophthalmus</taxon>
    </lineage>
</organism>
<dbReference type="AlphaFoldDB" id="A0A2U9CDS7"/>
<evidence type="ECO:0000313" key="2">
    <source>
        <dbReference type="Proteomes" id="UP000246464"/>
    </source>
</evidence>
<protein>
    <submittedName>
        <fullName evidence="1">Uncharacterized protein</fullName>
    </submittedName>
</protein>